<dbReference type="InterPro" id="IPR013328">
    <property type="entry name" value="6PGD_dom2"/>
</dbReference>
<dbReference type="GO" id="GO:0005739">
    <property type="term" value="C:mitochondrion"/>
    <property type="evidence" value="ECO:0007669"/>
    <property type="project" value="TreeGrafter"/>
</dbReference>
<organism evidence="8 9">
    <name type="scientific">Heterodermia speciosa</name>
    <dbReference type="NCBI Taxonomy" id="116794"/>
    <lineage>
        <taxon>Eukaryota</taxon>
        <taxon>Fungi</taxon>
        <taxon>Dikarya</taxon>
        <taxon>Ascomycota</taxon>
        <taxon>Pezizomycotina</taxon>
        <taxon>Lecanoromycetes</taxon>
        <taxon>OSLEUM clade</taxon>
        <taxon>Lecanoromycetidae</taxon>
        <taxon>Caliciales</taxon>
        <taxon>Physciaceae</taxon>
        <taxon>Heterodermia</taxon>
    </lineage>
</organism>
<dbReference type="PANTHER" id="PTHR43765:SF2">
    <property type="entry name" value="2-DEHYDROPANTOATE 2-REDUCTASE"/>
    <property type="match status" value="1"/>
</dbReference>
<dbReference type="Gene3D" id="3.40.50.720">
    <property type="entry name" value="NAD(P)-binding Rossmann-like Domain"/>
    <property type="match status" value="1"/>
</dbReference>
<evidence type="ECO:0000313" key="8">
    <source>
        <dbReference type="EMBL" id="CAF9934797.1"/>
    </source>
</evidence>
<dbReference type="Pfam" id="PF08546">
    <property type="entry name" value="ApbA_C"/>
    <property type="match status" value="1"/>
</dbReference>
<dbReference type="InterPro" id="IPR003710">
    <property type="entry name" value="ApbA"/>
</dbReference>
<dbReference type="Gene3D" id="1.10.1040.10">
    <property type="entry name" value="N-(1-d-carboxylethyl)-l-norvaline Dehydrogenase, domain 2"/>
    <property type="match status" value="1"/>
</dbReference>
<dbReference type="SUPFAM" id="SSF48179">
    <property type="entry name" value="6-phosphogluconate dehydrogenase C-terminal domain-like"/>
    <property type="match status" value="1"/>
</dbReference>
<dbReference type="InterPro" id="IPR013752">
    <property type="entry name" value="KPA_reductase"/>
</dbReference>
<dbReference type="NCBIfam" id="TIGR00745">
    <property type="entry name" value="apbA_panE"/>
    <property type="match status" value="1"/>
</dbReference>
<dbReference type="GO" id="GO:0008677">
    <property type="term" value="F:2-dehydropantoate 2-reductase activity"/>
    <property type="evidence" value="ECO:0007669"/>
    <property type="project" value="UniProtKB-EC"/>
</dbReference>
<dbReference type="EMBL" id="CAJPDS010000077">
    <property type="protein sequence ID" value="CAF9934797.1"/>
    <property type="molecule type" value="Genomic_DNA"/>
</dbReference>
<evidence type="ECO:0000256" key="1">
    <source>
        <dbReference type="ARBA" id="ARBA00007870"/>
    </source>
</evidence>
<dbReference type="PANTHER" id="PTHR43765">
    <property type="entry name" value="2-DEHYDROPANTOATE 2-REDUCTASE-RELATED"/>
    <property type="match status" value="1"/>
</dbReference>
<dbReference type="SUPFAM" id="SSF51735">
    <property type="entry name" value="NAD(P)-binding Rossmann-fold domains"/>
    <property type="match status" value="1"/>
</dbReference>
<dbReference type="InterPro" id="IPR008927">
    <property type="entry name" value="6-PGluconate_DH-like_C_sf"/>
</dbReference>
<feature type="domain" description="Ketopantoate reductase C-terminal" evidence="7">
    <location>
        <begin position="210"/>
        <end position="342"/>
    </location>
</feature>
<evidence type="ECO:0000256" key="4">
    <source>
        <dbReference type="ARBA" id="ARBA00023002"/>
    </source>
</evidence>
<proteinExistence type="inferred from homology"/>
<dbReference type="EC" id="1.1.1.169" evidence="2"/>
<comment type="similarity">
    <text evidence="1">Belongs to the ketopantoate reductase family.</text>
</comment>
<protein>
    <recommendedName>
        <fullName evidence="2">2-dehydropantoate 2-reductase</fullName>
        <ecNumber evidence="2">1.1.1.169</ecNumber>
    </recommendedName>
    <alternativeName>
        <fullName evidence="5">Ketopantoate reductase</fullName>
    </alternativeName>
</protein>
<dbReference type="InterPro" id="IPR050838">
    <property type="entry name" value="Ketopantoate_reductase"/>
</dbReference>
<evidence type="ECO:0000256" key="5">
    <source>
        <dbReference type="ARBA" id="ARBA00032024"/>
    </source>
</evidence>
<dbReference type="InterPro" id="IPR013332">
    <property type="entry name" value="KPR_N"/>
</dbReference>
<evidence type="ECO:0000256" key="3">
    <source>
        <dbReference type="ARBA" id="ARBA00022857"/>
    </source>
</evidence>
<dbReference type="OrthoDB" id="73846at2759"/>
<reference evidence="8" key="1">
    <citation type="submission" date="2021-03" db="EMBL/GenBank/DDBJ databases">
        <authorList>
            <person name="Tagirdzhanova G."/>
        </authorList>
    </citation>
    <scope>NUCLEOTIDE SEQUENCE</scope>
</reference>
<evidence type="ECO:0000256" key="2">
    <source>
        <dbReference type="ARBA" id="ARBA00013014"/>
    </source>
</evidence>
<name>A0A8H3G1A8_9LECA</name>
<sequence>MASRSKTIHILGLGNLGQLTAHCLAASKSTSITLLLHRSEQVESWKKAGQCIKVVTNGLANIQGNFQYEKTFDSKNEQAGQIYNLIVATKTYATTEALRPLRNRLNGDSSILFLQNGMGMVDEVTRSLFATPSERPHYYTGIVTHGVYNTDAFSIVHAGQGSIRVGAIRPSDELYAFTARTTCAASSDYLLHCLCNAPGLSASEESEERILYIQLLKLAINAVINPLTTIFDCLNGQLFKNPRRLALSRLLLSEILPVISNILASSSTRQAGSEAIPNFSLTALEQVILDTTNQTAQNISSMRQDMLNGRRTEIDYINGYIVAQGVKIGMDCDNNQTIVQLIVDKRKIVDAEIPEVFPNIDRPSYQMDGLLG</sequence>
<dbReference type="GO" id="GO:0050661">
    <property type="term" value="F:NADP binding"/>
    <property type="evidence" value="ECO:0007669"/>
    <property type="project" value="TreeGrafter"/>
</dbReference>
<dbReference type="InterPro" id="IPR036291">
    <property type="entry name" value="NAD(P)-bd_dom_sf"/>
</dbReference>
<evidence type="ECO:0000259" key="7">
    <source>
        <dbReference type="Pfam" id="PF08546"/>
    </source>
</evidence>
<gene>
    <name evidence="8" type="ORF">HETSPECPRED_009366</name>
</gene>
<keyword evidence="4" id="KW-0560">Oxidoreductase</keyword>
<evidence type="ECO:0000313" key="9">
    <source>
        <dbReference type="Proteomes" id="UP000664521"/>
    </source>
</evidence>
<evidence type="ECO:0000259" key="6">
    <source>
        <dbReference type="Pfam" id="PF02558"/>
    </source>
</evidence>
<comment type="caution">
    <text evidence="8">The sequence shown here is derived from an EMBL/GenBank/DDBJ whole genome shotgun (WGS) entry which is preliminary data.</text>
</comment>
<keyword evidence="3" id="KW-0521">NADP</keyword>
<dbReference type="AlphaFoldDB" id="A0A8H3G1A8"/>
<accession>A0A8H3G1A8</accession>
<dbReference type="Pfam" id="PF02558">
    <property type="entry name" value="ApbA"/>
    <property type="match status" value="1"/>
</dbReference>
<keyword evidence="9" id="KW-1185">Reference proteome</keyword>
<dbReference type="Proteomes" id="UP000664521">
    <property type="component" value="Unassembled WGS sequence"/>
</dbReference>
<feature type="domain" description="Ketopantoate reductase N-terminal" evidence="6">
    <location>
        <begin position="8"/>
        <end position="168"/>
    </location>
</feature>
<dbReference type="GO" id="GO:0015940">
    <property type="term" value="P:pantothenate biosynthetic process"/>
    <property type="evidence" value="ECO:0007669"/>
    <property type="project" value="InterPro"/>
</dbReference>